<dbReference type="Pfam" id="PF01934">
    <property type="entry name" value="HepT-like"/>
    <property type="match status" value="1"/>
</dbReference>
<evidence type="ECO:0000256" key="1">
    <source>
        <dbReference type="ARBA" id="ARBA00022649"/>
    </source>
</evidence>
<evidence type="ECO:0000313" key="5">
    <source>
        <dbReference type="EMBL" id="MBB3128927.1"/>
    </source>
</evidence>
<sequence>MYYVNQEQIQRRLEAIPDIVEALKQTAGNWDGGIVSGFVQERALHLAIEVVTDVGSYLIDGFIMRDASSYEDIVDITHEERVFDDEVFAVLAELVSLRKPLVQEYYAWDRRSLHKLTPVLPDILEKFSVQVRDYLKQELGV</sequence>
<evidence type="ECO:0000313" key="6">
    <source>
        <dbReference type="Proteomes" id="UP000517523"/>
    </source>
</evidence>
<organism evidence="5 6">
    <name type="scientific">Paenibacillus rhizosphaerae</name>
    <dbReference type="NCBI Taxonomy" id="297318"/>
    <lineage>
        <taxon>Bacteria</taxon>
        <taxon>Bacillati</taxon>
        <taxon>Bacillota</taxon>
        <taxon>Bacilli</taxon>
        <taxon>Bacillales</taxon>
        <taxon>Paenibacillaceae</taxon>
        <taxon>Paenibacillus</taxon>
    </lineage>
</organism>
<reference evidence="5 6" key="1">
    <citation type="submission" date="2020-08" db="EMBL/GenBank/DDBJ databases">
        <title>Genomic Encyclopedia of Type Strains, Phase III (KMG-III): the genomes of soil and plant-associated and newly described type strains.</title>
        <authorList>
            <person name="Whitman W."/>
        </authorList>
    </citation>
    <scope>NUCLEOTIDE SEQUENCE [LARGE SCALE GENOMIC DNA]</scope>
    <source>
        <strain evidence="5 6">CECT 5831</strain>
    </source>
</reference>
<name>A0A839TW67_9BACL</name>
<dbReference type="PANTHER" id="PTHR33397:SF5">
    <property type="entry name" value="RNASE YUTE-RELATED"/>
    <property type="match status" value="1"/>
</dbReference>
<dbReference type="RefSeq" id="WP_183583186.1">
    <property type="nucleotide sequence ID" value="NZ_JACHXJ010000003.1"/>
</dbReference>
<gene>
    <name evidence="5" type="ORF">FHS19_003602</name>
</gene>
<keyword evidence="3" id="KW-0378">Hydrolase</keyword>
<proteinExistence type="inferred from homology"/>
<evidence type="ECO:0000256" key="3">
    <source>
        <dbReference type="ARBA" id="ARBA00022801"/>
    </source>
</evidence>
<dbReference type="InterPro" id="IPR052379">
    <property type="entry name" value="Type_VII_TA_RNase"/>
</dbReference>
<comment type="caution">
    <text evidence="5">The sequence shown here is derived from an EMBL/GenBank/DDBJ whole genome shotgun (WGS) entry which is preliminary data.</text>
</comment>
<protein>
    <submittedName>
        <fullName evidence="5">Uncharacterized protein YutE (UPF0331/DUF86 family)</fullName>
    </submittedName>
</protein>
<keyword evidence="1" id="KW-1277">Toxin-antitoxin system</keyword>
<dbReference type="EMBL" id="JACHXJ010000003">
    <property type="protein sequence ID" value="MBB3128927.1"/>
    <property type="molecule type" value="Genomic_DNA"/>
</dbReference>
<keyword evidence="2" id="KW-0540">Nuclease</keyword>
<dbReference type="PANTHER" id="PTHR33397">
    <property type="entry name" value="UPF0331 PROTEIN YUTE"/>
    <property type="match status" value="1"/>
</dbReference>
<accession>A0A839TW67</accession>
<evidence type="ECO:0000256" key="2">
    <source>
        <dbReference type="ARBA" id="ARBA00022722"/>
    </source>
</evidence>
<evidence type="ECO:0000256" key="4">
    <source>
        <dbReference type="ARBA" id="ARBA00024207"/>
    </source>
</evidence>
<dbReference type="InterPro" id="IPR037038">
    <property type="entry name" value="HepT-like_sf"/>
</dbReference>
<dbReference type="Proteomes" id="UP000517523">
    <property type="component" value="Unassembled WGS sequence"/>
</dbReference>
<dbReference type="Gene3D" id="1.20.120.580">
    <property type="entry name" value="bsu32300-like"/>
    <property type="match status" value="1"/>
</dbReference>
<dbReference type="GO" id="GO:0004540">
    <property type="term" value="F:RNA nuclease activity"/>
    <property type="evidence" value="ECO:0007669"/>
    <property type="project" value="InterPro"/>
</dbReference>
<comment type="similarity">
    <text evidence="4">Belongs to the HepT RNase toxin family.</text>
</comment>
<dbReference type="AlphaFoldDB" id="A0A839TW67"/>
<dbReference type="GO" id="GO:0016787">
    <property type="term" value="F:hydrolase activity"/>
    <property type="evidence" value="ECO:0007669"/>
    <property type="project" value="UniProtKB-KW"/>
</dbReference>
<dbReference type="InterPro" id="IPR008201">
    <property type="entry name" value="HepT-like"/>
</dbReference>
<dbReference type="GO" id="GO:0110001">
    <property type="term" value="C:toxin-antitoxin complex"/>
    <property type="evidence" value="ECO:0007669"/>
    <property type="project" value="InterPro"/>
</dbReference>